<organism evidence="3 4">
    <name type="scientific">Ditylenchus dipsaci</name>
    <dbReference type="NCBI Taxonomy" id="166011"/>
    <lineage>
        <taxon>Eukaryota</taxon>
        <taxon>Metazoa</taxon>
        <taxon>Ecdysozoa</taxon>
        <taxon>Nematoda</taxon>
        <taxon>Chromadorea</taxon>
        <taxon>Rhabditida</taxon>
        <taxon>Tylenchina</taxon>
        <taxon>Tylenchomorpha</taxon>
        <taxon>Sphaerularioidea</taxon>
        <taxon>Anguinidae</taxon>
        <taxon>Anguininae</taxon>
        <taxon>Ditylenchus</taxon>
    </lineage>
</organism>
<feature type="domain" description="CCHC-type" evidence="2">
    <location>
        <begin position="72"/>
        <end position="87"/>
    </location>
</feature>
<dbReference type="InterPro" id="IPR051714">
    <property type="entry name" value="Znf_CCHC_NABP"/>
</dbReference>
<dbReference type="GO" id="GO:0019899">
    <property type="term" value="F:enzyme binding"/>
    <property type="evidence" value="ECO:0007669"/>
    <property type="project" value="UniProtKB-ARBA"/>
</dbReference>
<keyword evidence="1" id="KW-0863">Zinc-finger</keyword>
<accession>A0A915EMC6</accession>
<proteinExistence type="predicted"/>
<dbReference type="AlphaFoldDB" id="A0A915EMC6"/>
<evidence type="ECO:0000313" key="3">
    <source>
        <dbReference type="Proteomes" id="UP000887574"/>
    </source>
</evidence>
<evidence type="ECO:0000313" key="4">
    <source>
        <dbReference type="WBParaSite" id="jg7426"/>
    </source>
</evidence>
<dbReference type="WBParaSite" id="jg7426">
    <property type="protein sequence ID" value="jg7426"/>
    <property type="gene ID" value="jg7426"/>
</dbReference>
<keyword evidence="3" id="KW-1185">Reference proteome</keyword>
<reference evidence="4" key="1">
    <citation type="submission" date="2022-11" db="UniProtKB">
        <authorList>
            <consortium name="WormBaseParasite"/>
        </authorList>
    </citation>
    <scope>IDENTIFICATION</scope>
</reference>
<dbReference type="PROSITE" id="PS50158">
    <property type="entry name" value="ZF_CCHC"/>
    <property type="match status" value="3"/>
</dbReference>
<dbReference type="Pfam" id="PF00098">
    <property type="entry name" value="zf-CCHC"/>
    <property type="match status" value="3"/>
</dbReference>
<protein>
    <submittedName>
        <fullName evidence="4">CCHC-type domain-containing protein</fullName>
    </submittedName>
</protein>
<keyword evidence="1" id="KW-0862">Zinc</keyword>
<dbReference type="GO" id="GO:0008270">
    <property type="term" value="F:zinc ion binding"/>
    <property type="evidence" value="ECO:0007669"/>
    <property type="project" value="UniProtKB-KW"/>
</dbReference>
<dbReference type="GO" id="GO:0003676">
    <property type="term" value="F:nucleic acid binding"/>
    <property type="evidence" value="ECO:0007669"/>
    <property type="project" value="InterPro"/>
</dbReference>
<dbReference type="InterPro" id="IPR001878">
    <property type="entry name" value="Znf_CCHC"/>
</dbReference>
<dbReference type="InterPro" id="IPR036875">
    <property type="entry name" value="Znf_CCHC_sf"/>
</dbReference>
<dbReference type="SUPFAM" id="SSF57756">
    <property type="entry name" value="Retrovirus zinc finger-like domains"/>
    <property type="match status" value="2"/>
</dbReference>
<dbReference type="PANTHER" id="PTHR23002">
    <property type="entry name" value="ZINC FINGER CCHC DOMAIN CONTAINING PROTEIN"/>
    <property type="match status" value="1"/>
</dbReference>
<sequence>MFWSDSDLWNVLRCACCKSPMHRVSSCKVDKPCIAGIDENNKMCFYCKERGHWGSTCPLGAGKEIALPPNHCFTCAEKGHSYTECPSGQPPVRVKSRTSGKWFDLENEGNASERLVVKAYGKEGMACYRCAQNGHFSYECPSFRCFKCGGLGHLARNCETKKLKMRGLPSKEQVNFFRSQFVAVVHQRMALRRDGRSSTNRWTFAQLDRLSEDSDALLNFLDTHGSSLSIGAARSVARMT</sequence>
<dbReference type="Gene3D" id="4.10.60.10">
    <property type="entry name" value="Zinc finger, CCHC-type"/>
    <property type="match status" value="2"/>
</dbReference>
<evidence type="ECO:0000259" key="2">
    <source>
        <dbReference type="PROSITE" id="PS50158"/>
    </source>
</evidence>
<keyword evidence="1" id="KW-0479">Metal-binding</keyword>
<feature type="domain" description="CCHC-type" evidence="2">
    <location>
        <begin position="144"/>
        <end position="158"/>
    </location>
</feature>
<evidence type="ECO:0000256" key="1">
    <source>
        <dbReference type="PROSITE-ProRule" id="PRU00047"/>
    </source>
</evidence>
<dbReference type="SMART" id="SM00343">
    <property type="entry name" value="ZnF_C2HC"/>
    <property type="match status" value="5"/>
</dbReference>
<feature type="domain" description="CCHC-type" evidence="2">
    <location>
        <begin position="127"/>
        <end position="142"/>
    </location>
</feature>
<name>A0A915EMC6_9BILA</name>
<dbReference type="Proteomes" id="UP000887574">
    <property type="component" value="Unplaced"/>
</dbReference>